<evidence type="ECO:0000256" key="3">
    <source>
        <dbReference type="ARBA" id="ARBA00022723"/>
    </source>
</evidence>
<dbReference type="PANTHER" id="PTHR43161">
    <property type="entry name" value="SORBITOL DEHYDROGENASE"/>
    <property type="match status" value="1"/>
</dbReference>
<keyword evidence="5" id="KW-0560">Oxidoreductase</keyword>
<evidence type="ECO:0000256" key="4">
    <source>
        <dbReference type="ARBA" id="ARBA00022833"/>
    </source>
</evidence>
<evidence type="ECO:0000259" key="7">
    <source>
        <dbReference type="SMART" id="SM00829"/>
    </source>
</evidence>
<dbReference type="Gene3D" id="3.90.180.10">
    <property type="entry name" value="Medium-chain alcohol dehydrogenases, catalytic domain"/>
    <property type="match status" value="1"/>
</dbReference>
<evidence type="ECO:0000256" key="1">
    <source>
        <dbReference type="ARBA" id="ARBA00001947"/>
    </source>
</evidence>
<evidence type="ECO:0000256" key="2">
    <source>
        <dbReference type="ARBA" id="ARBA00008072"/>
    </source>
</evidence>
<dbReference type="InterPro" id="IPR013154">
    <property type="entry name" value="ADH-like_N"/>
</dbReference>
<comment type="cofactor">
    <cofactor evidence="1 6">
        <name>Zn(2+)</name>
        <dbReference type="ChEBI" id="CHEBI:29105"/>
    </cofactor>
</comment>
<accession>A0A2N5XNI5</accession>
<dbReference type="RefSeq" id="WP_101534989.1">
    <property type="nucleotide sequence ID" value="NZ_PKUQ01000037.1"/>
</dbReference>
<dbReference type="SUPFAM" id="SSF51735">
    <property type="entry name" value="NAD(P)-binding Rossmann-fold domains"/>
    <property type="match status" value="1"/>
</dbReference>
<dbReference type="Pfam" id="PF08240">
    <property type="entry name" value="ADH_N"/>
    <property type="match status" value="1"/>
</dbReference>
<evidence type="ECO:0000256" key="5">
    <source>
        <dbReference type="ARBA" id="ARBA00023002"/>
    </source>
</evidence>
<dbReference type="GO" id="GO:0016616">
    <property type="term" value="F:oxidoreductase activity, acting on the CH-OH group of donors, NAD or NADP as acceptor"/>
    <property type="evidence" value="ECO:0007669"/>
    <property type="project" value="UniProtKB-ARBA"/>
</dbReference>
<dbReference type="AlphaFoldDB" id="A0A2N5XNI5"/>
<dbReference type="InterPro" id="IPR013149">
    <property type="entry name" value="ADH-like_C"/>
</dbReference>
<feature type="domain" description="Enoyl reductase (ER)" evidence="7">
    <location>
        <begin position="8"/>
        <end position="341"/>
    </location>
</feature>
<keyword evidence="3 6" id="KW-0479">Metal-binding</keyword>
<gene>
    <name evidence="8" type="ORF">C0081_16665</name>
</gene>
<dbReference type="PANTHER" id="PTHR43161:SF9">
    <property type="entry name" value="SORBITOL DEHYDROGENASE"/>
    <property type="match status" value="1"/>
</dbReference>
<dbReference type="SUPFAM" id="SSF50129">
    <property type="entry name" value="GroES-like"/>
    <property type="match status" value="1"/>
</dbReference>
<reference evidence="8 9" key="1">
    <citation type="submission" date="2018-01" db="EMBL/GenBank/DDBJ databases">
        <title>The draft genome sequence of Cohaesibacter sp. H1304.</title>
        <authorList>
            <person name="Wang N.-N."/>
            <person name="Du Z.-J."/>
        </authorList>
    </citation>
    <scope>NUCLEOTIDE SEQUENCE [LARGE SCALE GENOMIC DNA]</scope>
    <source>
        <strain evidence="8 9">H1304</strain>
    </source>
</reference>
<dbReference type="EMBL" id="PKUQ01000037">
    <property type="protein sequence ID" value="PLW76045.1"/>
    <property type="molecule type" value="Genomic_DNA"/>
</dbReference>
<protein>
    <submittedName>
        <fullName evidence="8">L-idonate 5-dehydrogenase</fullName>
    </submittedName>
</protein>
<name>A0A2N5XNI5_9HYPH</name>
<evidence type="ECO:0000313" key="8">
    <source>
        <dbReference type="EMBL" id="PLW76045.1"/>
    </source>
</evidence>
<dbReference type="InterPro" id="IPR020843">
    <property type="entry name" value="ER"/>
</dbReference>
<comment type="caution">
    <text evidence="8">The sequence shown here is derived from an EMBL/GenBank/DDBJ whole genome shotgun (WGS) entry which is preliminary data.</text>
</comment>
<proteinExistence type="inferred from homology"/>
<dbReference type="InterPro" id="IPR002328">
    <property type="entry name" value="ADH_Zn_CS"/>
</dbReference>
<evidence type="ECO:0000256" key="6">
    <source>
        <dbReference type="RuleBase" id="RU361277"/>
    </source>
</evidence>
<dbReference type="InterPro" id="IPR036291">
    <property type="entry name" value="NAD(P)-bd_dom_sf"/>
</dbReference>
<dbReference type="Gene3D" id="3.40.50.720">
    <property type="entry name" value="NAD(P)-binding Rossmann-like Domain"/>
    <property type="match status" value="1"/>
</dbReference>
<sequence length="343" mass="36242">MKSVVCYGPKDIRVEETELAAVGATDVLVKVEAGGICGSDLHYYHQGGFGAVRIQQPMILGHEIAGTVIETGSEVSNVSPGDLVAVSPSVPCGECEYCRKAMFNHCLDMRFYGSAMRMPHVQGAFSEKIVAKSTQCHAFPKGTSPFEAACAEPFSVGLHAVKRAGSLIGKRVLVTGAGPIGALVVAAAKIHGAIEIVATDVVDEALEKVLLLGADKVINVATNADGLKVYEAGKGYFDVVIECSGNQSAMISALAVIRPGGRMVQLGLGGDVTLPQNVIVAKEIEMCGSFRFHEEFAWAVELIGSKRVPLEPLLTGVFPMEDAVKAFEAASDRSKSMKVQITF</sequence>
<comment type="similarity">
    <text evidence="2 6">Belongs to the zinc-containing alcohol dehydrogenase family.</text>
</comment>
<dbReference type="PROSITE" id="PS00059">
    <property type="entry name" value="ADH_ZINC"/>
    <property type="match status" value="1"/>
</dbReference>
<dbReference type="InterPro" id="IPR011032">
    <property type="entry name" value="GroES-like_sf"/>
</dbReference>
<dbReference type="CDD" id="cd08232">
    <property type="entry name" value="idonate-5-DH"/>
    <property type="match status" value="1"/>
</dbReference>
<dbReference type="SMART" id="SM00829">
    <property type="entry name" value="PKS_ER"/>
    <property type="match status" value="1"/>
</dbReference>
<organism evidence="8 9">
    <name type="scientific">Cohaesibacter celericrescens</name>
    <dbReference type="NCBI Taxonomy" id="2067669"/>
    <lineage>
        <taxon>Bacteria</taxon>
        <taxon>Pseudomonadati</taxon>
        <taxon>Pseudomonadota</taxon>
        <taxon>Alphaproteobacteria</taxon>
        <taxon>Hyphomicrobiales</taxon>
        <taxon>Cohaesibacteraceae</taxon>
    </lineage>
</organism>
<dbReference type="GO" id="GO:0008270">
    <property type="term" value="F:zinc ion binding"/>
    <property type="evidence" value="ECO:0007669"/>
    <property type="project" value="InterPro"/>
</dbReference>
<dbReference type="Proteomes" id="UP000234881">
    <property type="component" value="Unassembled WGS sequence"/>
</dbReference>
<keyword evidence="9" id="KW-1185">Reference proteome</keyword>
<dbReference type="Pfam" id="PF00107">
    <property type="entry name" value="ADH_zinc_N"/>
    <property type="match status" value="1"/>
</dbReference>
<evidence type="ECO:0000313" key="9">
    <source>
        <dbReference type="Proteomes" id="UP000234881"/>
    </source>
</evidence>
<dbReference type="OrthoDB" id="9809185at2"/>
<keyword evidence="4 6" id="KW-0862">Zinc</keyword>